<evidence type="ECO:0000259" key="5">
    <source>
        <dbReference type="Pfam" id="PF24827"/>
    </source>
</evidence>
<dbReference type="Pfam" id="PF24827">
    <property type="entry name" value="AstE_AspA_cat"/>
    <property type="match status" value="1"/>
</dbReference>
<dbReference type="PANTHER" id="PTHR37326">
    <property type="entry name" value="BLL3975 PROTEIN"/>
    <property type="match status" value="1"/>
</dbReference>
<dbReference type="SUPFAM" id="SSF53187">
    <property type="entry name" value="Zn-dependent exopeptidases"/>
    <property type="match status" value="1"/>
</dbReference>
<organism evidence="6 7">
    <name type="scientific">Methanonatronarchaeum thermophilum</name>
    <dbReference type="NCBI Taxonomy" id="1927129"/>
    <lineage>
        <taxon>Archaea</taxon>
        <taxon>Methanobacteriati</taxon>
        <taxon>Methanobacteriota</taxon>
        <taxon>Methanonatronarchaeia</taxon>
        <taxon>Methanonatronarchaeales</taxon>
        <taxon>Methanonatronarchaeaceae</taxon>
        <taxon>Methanonatronarchaeum</taxon>
    </lineage>
</organism>
<name>A0A1Y3GAX9_9EURY</name>
<proteinExistence type="predicted"/>
<dbReference type="GO" id="GO:0016788">
    <property type="term" value="F:hydrolase activity, acting on ester bonds"/>
    <property type="evidence" value="ECO:0007669"/>
    <property type="project" value="InterPro"/>
</dbReference>
<feature type="domain" description="Succinylglutamate desuccinylase/Aspartoacylase catalytic" evidence="5">
    <location>
        <begin position="45"/>
        <end position="218"/>
    </location>
</feature>
<comment type="cofactor">
    <cofactor evidence="1">
        <name>Zn(2+)</name>
        <dbReference type="ChEBI" id="CHEBI:29105"/>
    </cofactor>
</comment>
<evidence type="ECO:0000313" key="6">
    <source>
        <dbReference type="EMBL" id="OUJ18612.1"/>
    </source>
</evidence>
<dbReference type="Gene3D" id="3.40.630.10">
    <property type="entry name" value="Zn peptidases"/>
    <property type="match status" value="1"/>
</dbReference>
<evidence type="ECO:0000256" key="1">
    <source>
        <dbReference type="ARBA" id="ARBA00001947"/>
    </source>
</evidence>
<dbReference type="AlphaFoldDB" id="A0A1Y3GAX9"/>
<protein>
    <submittedName>
        <fullName evidence="6">Putative deacylase</fullName>
    </submittedName>
</protein>
<keyword evidence="3" id="KW-0378">Hydrolase</keyword>
<dbReference type="PIRSF" id="PIRSF039012">
    <property type="entry name" value="ASP"/>
    <property type="match status" value="1"/>
</dbReference>
<dbReference type="PANTHER" id="PTHR37326:SF1">
    <property type="entry name" value="BLL3975 PROTEIN"/>
    <property type="match status" value="1"/>
</dbReference>
<evidence type="ECO:0000256" key="4">
    <source>
        <dbReference type="ARBA" id="ARBA00022833"/>
    </source>
</evidence>
<keyword evidence="2" id="KW-0479">Metal-binding</keyword>
<keyword evidence="4" id="KW-0862">Zinc</keyword>
<dbReference type="RefSeq" id="WP_086636687.1">
    <property type="nucleotide sequence ID" value="NZ_MRZU01000003.1"/>
</dbReference>
<dbReference type="InterPro" id="IPR055438">
    <property type="entry name" value="AstE_AspA_cat"/>
</dbReference>
<sequence>MKRTKIQKFNPDTIKGKKRLKIDTFKLADDSVISLPCGVISKGNKPKIAITGGQHGNEWNGTYITQRLYKEIPLEKTNGTIILLPVLNPPAFNQKTRVSSIDNIDLNRTYLGNDRKPTERLGKLLFENIFSKMDYIIDIHTGGPGEYLPHTAIIDRERVKEASLMLPYLYIAKSTGGSLISSAERETIKSYLIEVGRGRNINYKFVKQVINGIKNFLKGTNITKGQVTKKETETFLNKQKIPSPQSGFFKANTKLGEFIEKGQTIGKIEKMMGQTKTIKSPISGRIIYIRRERVVAEGENVLHLLY</sequence>
<comment type="caution">
    <text evidence="6">The sequence shown here is derived from an EMBL/GenBank/DDBJ whole genome shotgun (WGS) entry which is preliminary data.</text>
</comment>
<evidence type="ECO:0000313" key="7">
    <source>
        <dbReference type="Proteomes" id="UP000195137"/>
    </source>
</evidence>
<dbReference type="InterPro" id="IPR053138">
    <property type="entry name" value="N-alpha-Ac-DABA_deacetylase"/>
</dbReference>
<dbReference type="EMBL" id="MRZU01000003">
    <property type="protein sequence ID" value="OUJ18612.1"/>
    <property type="molecule type" value="Genomic_DNA"/>
</dbReference>
<gene>
    <name evidence="6" type="ORF">AMET1_0258</name>
</gene>
<evidence type="ECO:0000256" key="2">
    <source>
        <dbReference type="ARBA" id="ARBA00022723"/>
    </source>
</evidence>
<dbReference type="GO" id="GO:0046872">
    <property type="term" value="F:metal ion binding"/>
    <property type="evidence" value="ECO:0007669"/>
    <property type="project" value="UniProtKB-KW"/>
</dbReference>
<dbReference type="OrthoDB" id="254740at2157"/>
<accession>A0A1Y3GAX9</accession>
<dbReference type="Proteomes" id="UP000195137">
    <property type="component" value="Unassembled WGS sequence"/>
</dbReference>
<evidence type="ECO:0000256" key="3">
    <source>
        <dbReference type="ARBA" id="ARBA00022801"/>
    </source>
</evidence>
<keyword evidence="7" id="KW-1185">Reference proteome</keyword>
<dbReference type="InterPro" id="IPR043795">
    <property type="entry name" value="N-alpha-Ac-DABA-like"/>
</dbReference>
<dbReference type="GO" id="GO:0016811">
    <property type="term" value="F:hydrolase activity, acting on carbon-nitrogen (but not peptide) bonds, in linear amides"/>
    <property type="evidence" value="ECO:0007669"/>
    <property type="project" value="InterPro"/>
</dbReference>
<reference evidence="6 7" key="1">
    <citation type="submission" date="2016-12" db="EMBL/GenBank/DDBJ databases">
        <title>Discovery of methanogenic haloarchaea.</title>
        <authorList>
            <person name="Sorokin D.Y."/>
            <person name="Makarova K.S."/>
            <person name="Abbas B."/>
            <person name="Ferrer M."/>
            <person name="Golyshin P.N."/>
        </authorList>
    </citation>
    <scope>NUCLEOTIDE SEQUENCE [LARGE SCALE GENOMIC DNA]</scope>
    <source>
        <strain evidence="6">AMET1</strain>
    </source>
</reference>